<dbReference type="InterPro" id="IPR039538">
    <property type="entry name" value="BetI_C"/>
</dbReference>
<feature type="domain" description="HTH tetR-type" evidence="6">
    <location>
        <begin position="8"/>
        <end position="68"/>
    </location>
</feature>
<name>A0ABU6AHB8_9PSEU</name>
<dbReference type="InterPro" id="IPR050109">
    <property type="entry name" value="HTH-type_TetR-like_transc_reg"/>
</dbReference>
<keyword evidence="2" id="KW-0805">Transcription regulation</keyword>
<dbReference type="Pfam" id="PF13977">
    <property type="entry name" value="TetR_C_6"/>
    <property type="match status" value="1"/>
</dbReference>
<reference evidence="7 8" key="1">
    <citation type="submission" date="2023-10" db="EMBL/GenBank/DDBJ databases">
        <title>Saccharopolyspora sp. nov., isolated from mangrove soil.</title>
        <authorList>
            <person name="Lu Y."/>
            <person name="Liu W."/>
        </authorList>
    </citation>
    <scope>NUCLEOTIDE SEQUENCE [LARGE SCALE GENOMIC DNA]</scope>
    <source>
        <strain evidence="7 8">S2-29</strain>
    </source>
</reference>
<dbReference type="RefSeq" id="WP_324268382.1">
    <property type="nucleotide sequence ID" value="NZ_JAWLNX010000023.1"/>
</dbReference>
<dbReference type="Gene3D" id="1.10.357.10">
    <property type="entry name" value="Tetracycline Repressor, domain 2"/>
    <property type="match status" value="1"/>
</dbReference>
<evidence type="ECO:0000256" key="4">
    <source>
        <dbReference type="ARBA" id="ARBA00023163"/>
    </source>
</evidence>
<evidence type="ECO:0000313" key="8">
    <source>
        <dbReference type="Proteomes" id="UP001327093"/>
    </source>
</evidence>
<evidence type="ECO:0000259" key="6">
    <source>
        <dbReference type="PROSITE" id="PS50977"/>
    </source>
</evidence>
<dbReference type="PROSITE" id="PS50977">
    <property type="entry name" value="HTH_TETR_2"/>
    <property type="match status" value="1"/>
</dbReference>
<sequence length="202" mass="22217">MARTRTQQARREQFIDAALRAIRERGRDNVRIRDIATEAGVSPGSVLYHYPELTELMFDVHRTVADRFYRLRADTVEAAGSAESKLEAAIETGLPSGRDDEVACVLYEMHGLADRSSAHASLMTSLYDREVALYSSVLEVGRATGRFTLSQPVREIAESLVALEDGLGLHLISNNTSLEHSAAKHLLTEYARHATGCAITSS</sequence>
<dbReference type="PANTHER" id="PTHR30055:SF234">
    <property type="entry name" value="HTH-TYPE TRANSCRIPTIONAL REGULATOR BETI"/>
    <property type="match status" value="1"/>
</dbReference>
<gene>
    <name evidence="7" type="ORF">R4I43_26250</name>
</gene>
<dbReference type="Proteomes" id="UP001327093">
    <property type="component" value="Unassembled WGS sequence"/>
</dbReference>
<dbReference type="SUPFAM" id="SSF46689">
    <property type="entry name" value="Homeodomain-like"/>
    <property type="match status" value="1"/>
</dbReference>
<dbReference type="PANTHER" id="PTHR30055">
    <property type="entry name" value="HTH-TYPE TRANSCRIPTIONAL REGULATOR RUTR"/>
    <property type="match status" value="1"/>
</dbReference>
<dbReference type="InterPro" id="IPR036271">
    <property type="entry name" value="Tet_transcr_reg_TetR-rel_C_sf"/>
</dbReference>
<dbReference type="InterPro" id="IPR001647">
    <property type="entry name" value="HTH_TetR"/>
</dbReference>
<evidence type="ECO:0000256" key="5">
    <source>
        <dbReference type="PROSITE-ProRule" id="PRU00335"/>
    </source>
</evidence>
<keyword evidence="1" id="KW-0678">Repressor</keyword>
<dbReference type="SUPFAM" id="SSF48498">
    <property type="entry name" value="Tetracyclin repressor-like, C-terminal domain"/>
    <property type="match status" value="1"/>
</dbReference>
<proteinExistence type="predicted"/>
<keyword evidence="3 5" id="KW-0238">DNA-binding</keyword>
<evidence type="ECO:0000313" key="7">
    <source>
        <dbReference type="EMBL" id="MEB3370910.1"/>
    </source>
</evidence>
<dbReference type="InterPro" id="IPR009057">
    <property type="entry name" value="Homeodomain-like_sf"/>
</dbReference>
<evidence type="ECO:0000256" key="3">
    <source>
        <dbReference type="ARBA" id="ARBA00023125"/>
    </source>
</evidence>
<dbReference type="EMBL" id="JAWLNX010000023">
    <property type="protein sequence ID" value="MEB3370910.1"/>
    <property type="molecule type" value="Genomic_DNA"/>
</dbReference>
<evidence type="ECO:0000256" key="2">
    <source>
        <dbReference type="ARBA" id="ARBA00023015"/>
    </source>
</evidence>
<keyword evidence="4" id="KW-0804">Transcription</keyword>
<evidence type="ECO:0000256" key="1">
    <source>
        <dbReference type="ARBA" id="ARBA00022491"/>
    </source>
</evidence>
<feature type="DNA-binding region" description="H-T-H motif" evidence="5">
    <location>
        <begin position="31"/>
        <end position="50"/>
    </location>
</feature>
<dbReference type="Pfam" id="PF00440">
    <property type="entry name" value="TetR_N"/>
    <property type="match status" value="1"/>
</dbReference>
<organism evidence="7 8">
    <name type="scientific">Saccharopolyspora mangrovi</name>
    <dbReference type="NCBI Taxonomy" id="3082379"/>
    <lineage>
        <taxon>Bacteria</taxon>
        <taxon>Bacillati</taxon>
        <taxon>Actinomycetota</taxon>
        <taxon>Actinomycetes</taxon>
        <taxon>Pseudonocardiales</taxon>
        <taxon>Pseudonocardiaceae</taxon>
        <taxon>Saccharopolyspora</taxon>
    </lineage>
</organism>
<accession>A0ABU6AHB8</accession>
<keyword evidence="8" id="KW-1185">Reference proteome</keyword>
<protein>
    <submittedName>
        <fullName evidence="7">TetR family transcriptional regulator</fullName>
    </submittedName>
</protein>
<comment type="caution">
    <text evidence="7">The sequence shown here is derived from an EMBL/GenBank/DDBJ whole genome shotgun (WGS) entry which is preliminary data.</text>
</comment>